<keyword evidence="2" id="KW-0548">Nucleotidyltransferase</keyword>
<feature type="compositionally biased region" description="Basic and acidic residues" evidence="1">
    <location>
        <begin position="137"/>
        <end position="148"/>
    </location>
</feature>
<feature type="region of interest" description="Disordered" evidence="1">
    <location>
        <begin position="359"/>
        <end position="422"/>
    </location>
</feature>
<sequence>MNIKFRGGLLGLKRLHGFLEVITAQFTAATYKIGLATVEAQLITYRKDEVLFNEKVAVLKREVACKDYKINVLKTGSQITNKSKKGLGYSAVLPPRPLIYDRPNKLDLSYLGLDEFKEPEFKGYGPKNSKQESNVVCDKKSDKSKENSNESLVEEQVSQDKSSFVESSPNVDKETIFPVNKKVEFTKPENHEKPVKKSVRQVNTARPKAVVNSVRTNRVNAVKASAYVDHAGCQDTRRIISRSAQFLGDKLVSWSSKKQKSIAISSTEAEYIALSRCLAWMSLLDLCKVYFLVLAYQRFIYERHAFGHVFHPGPIWGCDILVSRAKVIENQTDSTVIPTETPIIAPTIPPSLDYIAVSPDYSPASDSESDPSEDPSSDHIPPLPATLPFLSSDDDTTDSDSPDTPPSTTYAPRQPIPYGRPYRYPLNGSVHIMTARKMVGPLPTHRLAVRHSANHSSLDSSSEASSDFHSDASSDSPLRHSLLDHSSLDLPSTSAGPSRKRHRSPMAFIPALPLVFGSLSPVCADLIPSPKRVTDSGYLADVEVDPSEVRLGVDVEDESFEQTRSRGTDLEVDDDVKRSEEPHSEYEIDPVKAVIEACFDFVDIIRASRVNVRVEAVTVARDNVKTNARDPIVVSDDGDTPPVVPEVIPKPAQEERAMEGTFETLRDLVQRFHDHTKAIPIHHIQVIEGAQREQGHRIVGVESAVTALT</sequence>
<name>A0ABQ4XQF4_9ASTR</name>
<keyword evidence="3" id="KW-1185">Reference proteome</keyword>
<comment type="caution">
    <text evidence="2">The sequence shown here is derived from an EMBL/GenBank/DDBJ whole genome shotgun (WGS) entry which is preliminary data.</text>
</comment>
<dbReference type="GO" id="GO:0003964">
    <property type="term" value="F:RNA-directed DNA polymerase activity"/>
    <property type="evidence" value="ECO:0007669"/>
    <property type="project" value="UniProtKB-KW"/>
</dbReference>
<keyword evidence="2" id="KW-0695">RNA-directed DNA polymerase</keyword>
<feature type="compositionally biased region" description="Acidic residues" evidence="1">
    <location>
        <begin position="392"/>
        <end position="401"/>
    </location>
</feature>
<accession>A0ABQ4XQF4</accession>
<feature type="compositionally biased region" description="Basic and acidic residues" evidence="1">
    <location>
        <begin position="466"/>
        <end position="487"/>
    </location>
</feature>
<evidence type="ECO:0000313" key="3">
    <source>
        <dbReference type="Proteomes" id="UP001151760"/>
    </source>
</evidence>
<dbReference type="EMBL" id="BQNB010009707">
    <property type="protein sequence ID" value="GJS67297.1"/>
    <property type="molecule type" value="Genomic_DNA"/>
</dbReference>
<evidence type="ECO:0000256" key="1">
    <source>
        <dbReference type="SAM" id="MobiDB-lite"/>
    </source>
</evidence>
<feature type="region of interest" description="Disordered" evidence="1">
    <location>
        <begin position="451"/>
        <end position="502"/>
    </location>
</feature>
<evidence type="ECO:0000313" key="2">
    <source>
        <dbReference type="EMBL" id="GJS67297.1"/>
    </source>
</evidence>
<protein>
    <submittedName>
        <fullName evidence="2">Reverse transcriptase domain-containing protein</fullName>
    </submittedName>
</protein>
<proteinExistence type="predicted"/>
<reference evidence="2" key="2">
    <citation type="submission" date="2022-01" db="EMBL/GenBank/DDBJ databases">
        <authorList>
            <person name="Yamashiro T."/>
            <person name="Shiraishi A."/>
            <person name="Satake H."/>
            <person name="Nakayama K."/>
        </authorList>
    </citation>
    <scope>NUCLEOTIDE SEQUENCE</scope>
</reference>
<feature type="compositionally biased region" description="Basic and acidic residues" evidence="1">
    <location>
        <begin position="561"/>
        <end position="584"/>
    </location>
</feature>
<dbReference type="PANTHER" id="PTHR11439">
    <property type="entry name" value="GAG-POL-RELATED RETROTRANSPOSON"/>
    <property type="match status" value="1"/>
</dbReference>
<reference evidence="2" key="1">
    <citation type="journal article" date="2022" name="Int. J. Mol. Sci.">
        <title>Draft Genome of Tanacetum Coccineum: Genomic Comparison of Closely Related Tanacetum-Family Plants.</title>
        <authorList>
            <person name="Yamashiro T."/>
            <person name="Shiraishi A."/>
            <person name="Nakayama K."/>
            <person name="Satake H."/>
        </authorList>
    </citation>
    <scope>NUCLEOTIDE SEQUENCE</scope>
</reference>
<gene>
    <name evidence="2" type="ORF">Tco_0681861</name>
</gene>
<dbReference type="PANTHER" id="PTHR11439:SF509">
    <property type="entry name" value="RNA-DIRECTED DNA POLYMERASE"/>
    <property type="match status" value="1"/>
</dbReference>
<dbReference type="Proteomes" id="UP001151760">
    <property type="component" value="Unassembled WGS sequence"/>
</dbReference>
<feature type="compositionally biased region" description="Polar residues" evidence="1">
    <location>
        <begin position="159"/>
        <end position="169"/>
    </location>
</feature>
<feature type="region of interest" description="Disordered" evidence="1">
    <location>
        <begin position="122"/>
        <end position="169"/>
    </location>
</feature>
<keyword evidence="2" id="KW-0808">Transferase</keyword>
<dbReference type="CDD" id="cd09272">
    <property type="entry name" value="RNase_HI_RT_Ty1"/>
    <property type="match status" value="1"/>
</dbReference>
<feature type="compositionally biased region" description="Low complexity" evidence="1">
    <location>
        <begin position="454"/>
        <end position="465"/>
    </location>
</feature>
<feature type="region of interest" description="Disordered" evidence="1">
    <location>
        <begin position="557"/>
        <end position="584"/>
    </location>
</feature>
<organism evidence="2 3">
    <name type="scientific">Tanacetum coccineum</name>
    <dbReference type="NCBI Taxonomy" id="301880"/>
    <lineage>
        <taxon>Eukaryota</taxon>
        <taxon>Viridiplantae</taxon>
        <taxon>Streptophyta</taxon>
        <taxon>Embryophyta</taxon>
        <taxon>Tracheophyta</taxon>
        <taxon>Spermatophyta</taxon>
        <taxon>Magnoliopsida</taxon>
        <taxon>eudicotyledons</taxon>
        <taxon>Gunneridae</taxon>
        <taxon>Pentapetalae</taxon>
        <taxon>asterids</taxon>
        <taxon>campanulids</taxon>
        <taxon>Asterales</taxon>
        <taxon>Asteraceae</taxon>
        <taxon>Asteroideae</taxon>
        <taxon>Anthemideae</taxon>
        <taxon>Anthemidinae</taxon>
        <taxon>Tanacetum</taxon>
    </lineage>
</organism>